<accession>A0ABX3YJ52</accession>
<gene>
    <name evidence="1" type="ORF">OQI_17265</name>
</gene>
<reference evidence="1 2" key="1">
    <citation type="submission" date="2016-12" db="EMBL/GenBank/DDBJ databases">
        <title>Genome Mining:The Detection of Biosynthetic Gene Clusters to Aid in the Expression of Curamycin A produced by Streptomyces sp. strain CZA14.</title>
        <authorList>
            <person name="Durrell K.A."/>
            <person name="Kirby B.M."/>
            <person name="Khan W."/>
            <person name="Mthethwa T."/>
            <person name="Le Roes-Hill M."/>
        </authorList>
    </citation>
    <scope>NUCLEOTIDE SEQUENCE [LARGE SCALE GENOMIC DNA]</scope>
    <source>
        <strain evidence="1 2">CZA14</strain>
    </source>
</reference>
<evidence type="ECO:0008006" key="3">
    <source>
        <dbReference type="Google" id="ProtNLM"/>
    </source>
</evidence>
<dbReference type="InterPro" id="IPR011047">
    <property type="entry name" value="Quinoprotein_ADH-like_sf"/>
</dbReference>
<organism evidence="1 2">
    <name type="scientific">Streptomyces pharetrae CZA14</name>
    <dbReference type="NCBI Taxonomy" id="1144883"/>
    <lineage>
        <taxon>Bacteria</taxon>
        <taxon>Bacillati</taxon>
        <taxon>Actinomycetota</taxon>
        <taxon>Actinomycetes</taxon>
        <taxon>Kitasatosporales</taxon>
        <taxon>Streptomycetaceae</taxon>
        <taxon>Streptomyces</taxon>
    </lineage>
</organism>
<sequence length="365" mass="39446">MNTTGDERIDVVPLGTTTARGTLRAITGGRLLVRTPGLVEVHDREDFLAGRSAGASAALRTEEHERAVPTPDGGFVVAGMSSVRALGPDGGRRWEVAHDPWHGAARAHSTPALSPDGRLVCTVVPTLEPDREKAALVYDLEPGRNYTWDDLLLLDATTGEVLDRRRIRSLASAAVASWRPDGGAVVVSCWTAWQSWSTWWAEPHADGLHVLGGTWMRALTGFLPGSRVLTQRYAEHLFLDDDRDELASFDLGSGSGSGSGEQTALLDLAELAVDPENDEFFSAEVLDGLHVLVPGRVHSGGAPELRHWLLDADTLRPLGRLNYPAPVGEDITVLGDGTWLTHDGDRLHRWALDRTAGPDRGLAPR</sequence>
<evidence type="ECO:0000313" key="2">
    <source>
        <dbReference type="Proteomes" id="UP000194266"/>
    </source>
</evidence>
<dbReference type="SUPFAM" id="SSF50998">
    <property type="entry name" value="Quinoprotein alcohol dehydrogenase-like"/>
    <property type="match status" value="1"/>
</dbReference>
<evidence type="ECO:0000313" key="1">
    <source>
        <dbReference type="EMBL" id="OSZ59248.1"/>
    </source>
</evidence>
<name>A0ABX3YJ52_9ACTN</name>
<comment type="caution">
    <text evidence="1">The sequence shown here is derived from an EMBL/GenBank/DDBJ whole genome shotgun (WGS) entry which is preliminary data.</text>
</comment>
<dbReference type="EMBL" id="MRYD01000083">
    <property type="protein sequence ID" value="OSZ59248.1"/>
    <property type="molecule type" value="Genomic_DNA"/>
</dbReference>
<proteinExistence type="predicted"/>
<keyword evidence="2" id="KW-1185">Reference proteome</keyword>
<dbReference type="RefSeq" id="WP_086170243.1">
    <property type="nucleotide sequence ID" value="NZ_MRYD01000083.1"/>
</dbReference>
<protein>
    <recommendedName>
        <fullName evidence="3">Aryl sulfotransferase</fullName>
    </recommendedName>
</protein>
<dbReference type="Proteomes" id="UP000194266">
    <property type="component" value="Unassembled WGS sequence"/>
</dbReference>